<evidence type="ECO:0000256" key="2">
    <source>
        <dbReference type="ARBA" id="ARBA00005189"/>
    </source>
</evidence>
<dbReference type="PANTHER" id="PTHR10067:SF6">
    <property type="entry name" value="PHOSPHATIDYLSERINE DECARBOXYLASE PROENZYME, MITOCHONDRIAL"/>
    <property type="match status" value="1"/>
</dbReference>
<dbReference type="NCBIfam" id="TIGR00163">
    <property type="entry name" value="PS_decarb"/>
    <property type="match status" value="1"/>
</dbReference>
<evidence type="ECO:0000256" key="11">
    <source>
        <dbReference type="ARBA" id="ARBA00024326"/>
    </source>
</evidence>
<dbReference type="PANTHER" id="PTHR10067">
    <property type="entry name" value="PHOSPHATIDYLSERINE DECARBOXYLASE"/>
    <property type="match status" value="1"/>
</dbReference>
<accession>A0A6A5C5M5</accession>
<dbReference type="InterPro" id="IPR033177">
    <property type="entry name" value="PSD-B"/>
</dbReference>
<dbReference type="UniPathway" id="UPA00558"/>
<keyword evidence="4" id="KW-0444">Lipid biosynthesis</keyword>
<dbReference type="GO" id="GO:0005739">
    <property type="term" value="C:mitochondrion"/>
    <property type="evidence" value="ECO:0007669"/>
    <property type="project" value="TreeGrafter"/>
</dbReference>
<keyword evidence="8" id="KW-0456">Lyase</keyword>
<feature type="compositionally biased region" description="Polar residues" evidence="12">
    <location>
        <begin position="352"/>
        <end position="361"/>
    </location>
</feature>
<comment type="cofactor">
    <cofactor evidence="1">
        <name>pyruvate</name>
        <dbReference type="ChEBI" id="CHEBI:15361"/>
    </cofactor>
</comment>
<keyword evidence="14" id="KW-1185">Reference proteome</keyword>
<dbReference type="GeneID" id="68120473"/>
<feature type="region of interest" description="Disordered" evidence="12">
    <location>
        <begin position="344"/>
        <end position="381"/>
    </location>
</feature>
<protein>
    <recommendedName>
        <fullName evidence="3">phosphatidylserine decarboxylase</fullName>
        <ecNumber evidence="3">4.1.1.65</ecNumber>
    </recommendedName>
</protein>
<dbReference type="InterPro" id="IPR003817">
    <property type="entry name" value="PS_Dcarbxylase"/>
</dbReference>
<evidence type="ECO:0000256" key="4">
    <source>
        <dbReference type="ARBA" id="ARBA00022516"/>
    </source>
</evidence>
<proteinExistence type="predicted"/>
<dbReference type="EC" id="4.1.1.65" evidence="3"/>
<sequence>MASSSMDVSHHHEILINDGDDTERIEGKQKQTFLQLLSKAIPTNFISRCWGNIGSTEIYPELFRPLIYNVYGWMYSVNMEEIEKPLEEYASLQDFFSRKLKPSARPSLSVQHKRKILQKYDLDETTELNEIERDYLHAEMVSPVDGTVARFGTLCVELNELDETYEHVFLPQVKGVTYSMQELLQKEKRNTQSNTGHYFDYYQIPTSKSRGGYCKQTDEIVVGEDFTEPAIDNTSSQDDIASTPQNTKQKKKLHYCVLYLAPGDYHRFHSPCDMTIESRKHIYGKLYPVMPLYLNRYPNLFTQNERVVLNGKWTYGNMHYVIVGALNVGSFVVNFDNSLRTNVKRPRKKKAQNASTAIPQRSSEKVDTWDKKTKEEHIKDPEQGEEIVVLSRNYVQGGLSIEKGEEMGYFKLGSTIILIFESNEDDNLAFNIQKGQKVKLGDVILVKKNNNQ</sequence>
<evidence type="ECO:0000256" key="12">
    <source>
        <dbReference type="SAM" id="MobiDB-lite"/>
    </source>
</evidence>
<evidence type="ECO:0000256" key="10">
    <source>
        <dbReference type="ARBA" id="ARBA00023317"/>
    </source>
</evidence>
<organism evidence="13 14">
    <name type="scientific">Naegleria fowleri</name>
    <name type="common">Brain eating amoeba</name>
    <dbReference type="NCBI Taxonomy" id="5763"/>
    <lineage>
        <taxon>Eukaryota</taxon>
        <taxon>Discoba</taxon>
        <taxon>Heterolobosea</taxon>
        <taxon>Tetramitia</taxon>
        <taxon>Eutetramitia</taxon>
        <taxon>Vahlkampfiidae</taxon>
        <taxon>Naegleria</taxon>
    </lineage>
</organism>
<evidence type="ECO:0000313" key="13">
    <source>
        <dbReference type="EMBL" id="KAF0980775.1"/>
    </source>
</evidence>
<gene>
    <name evidence="13" type="ORF">FDP41_013258</name>
</gene>
<dbReference type="OMA" id="HSPASWV"/>
<evidence type="ECO:0000256" key="5">
    <source>
        <dbReference type="ARBA" id="ARBA00022793"/>
    </source>
</evidence>
<dbReference type="AlphaFoldDB" id="A0A6A5C5M5"/>
<evidence type="ECO:0000256" key="8">
    <source>
        <dbReference type="ARBA" id="ARBA00023239"/>
    </source>
</evidence>
<keyword evidence="6" id="KW-0443">Lipid metabolism</keyword>
<dbReference type="Proteomes" id="UP000444721">
    <property type="component" value="Unassembled WGS sequence"/>
</dbReference>
<dbReference type="VEuPathDB" id="AmoebaDB:NF0028400"/>
<dbReference type="VEuPathDB" id="AmoebaDB:FDP41_013258"/>
<dbReference type="VEuPathDB" id="AmoebaDB:NfTy_036500"/>
<evidence type="ECO:0000256" key="6">
    <source>
        <dbReference type="ARBA" id="ARBA00023098"/>
    </source>
</evidence>
<feature type="compositionally biased region" description="Basic and acidic residues" evidence="12">
    <location>
        <begin position="362"/>
        <end position="381"/>
    </location>
</feature>
<comment type="caution">
    <text evidence="13">The sequence shown here is derived from an EMBL/GenBank/DDBJ whole genome shotgun (WGS) entry which is preliminary data.</text>
</comment>
<keyword evidence="10" id="KW-0670">Pyruvate</keyword>
<evidence type="ECO:0000256" key="7">
    <source>
        <dbReference type="ARBA" id="ARBA00023209"/>
    </source>
</evidence>
<keyword evidence="5" id="KW-0210">Decarboxylase</keyword>
<dbReference type="EMBL" id="VFQX01000017">
    <property type="protein sequence ID" value="KAF0980775.1"/>
    <property type="molecule type" value="Genomic_DNA"/>
</dbReference>
<name>A0A6A5C5M5_NAEFO</name>
<evidence type="ECO:0000313" key="14">
    <source>
        <dbReference type="Proteomes" id="UP000444721"/>
    </source>
</evidence>
<keyword evidence="7" id="KW-0594">Phospholipid biosynthesis</keyword>
<dbReference type="GO" id="GO:0006646">
    <property type="term" value="P:phosphatidylethanolamine biosynthetic process"/>
    <property type="evidence" value="ECO:0007669"/>
    <property type="project" value="UniProtKB-UniPathway"/>
</dbReference>
<evidence type="ECO:0000256" key="9">
    <source>
        <dbReference type="ARBA" id="ARBA00023264"/>
    </source>
</evidence>
<dbReference type="OrthoDB" id="4330at2759"/>
<comment type="pathway">
    <text evidence="2">Lipid metabolism.</text>
</comment>
<dbReference type="RefSeq" id="XP_044565488.1">
    <property type="nucleotide sequence ID" value="XM_044703868.1"/>
</dbReference>
<evidence type="ECO:0000256" key="3">
    <source>
        <dbReference type="ARBA" id="ARBA00012243"/>
    </source>
</evidence>
<comment type="pathway">
    <text evidence="11">Phospholipid metabolism; phosphatidylethanolamine biosynthesis.</text>
</comment>
<keyword evidence="9" id="KW-1208">Phospholipid metabolism</keyword>
<reference evidence="13 14" key="1">
    <citation type="journal article" date="2019" name="Sci. Rep.">
        <title>Nanopore sequencing improves the draft genome of the human pathogenic amoeba Naegleria fowleri.</title>
        <authorList>
            <person name="Liechti N."/>
            <person name="Schurch N."/>
            <person name="Bruggmann R."/>
            <person name="Wittwer M."/>
        </authorList>
    </citation>
    <scope>NUCLEOTIDE SEQUENCE [LARGE SCALE GENOMIC DNA]</scope>
    <source>
        <strain evidence="13 14">ATCC 30894</strain>
    </source>
</reference>
<dbReference type="GO" id="GO:0004609">
    <property type="term" value="F:phosphatidylserine decarboxylase activity"/>
    <property type="evidence" value="ECO:0007669"/>
    <property type="project" value="UniProtKB-EC"/>
</dbReference>
<evidence type="ECO:0000256" key="1">
    <source>
        <dbReference type="ARBA" id="ARBA00001928"/>
    </source>
</evidence>
<dbReference type="Pfam" id="PF02666">
    <property type="entry name" value="PS_Dcarbxylase"/>
    <property type="match status" value="1"/>
</dbReference>